<dbReference type="PROSITE" id="PS51841">
    <property type="entry name" value="LTD"/>
    <property type="match status" value="1"/>
</dbReference>
<sequence>MDRPRFRSQHALATLGLVALVGAGSLGCSDDTVNPGDETGGDGSCPLAGALVISEVVANVPGADAGLEWFEIYNASGASIDLQGLTLVYSKTDGTGRKTHTITRSVEVPAGGYVVVGSVLDELAEGLADIDYGYANVLGELGNAAGYLAVECDDVIDEVYYAEASDEASRALDGFQTPDAIANNDLASWCDSKTALSPEFKATPRAPNDLCGGSTTCLEGGNTIEVIPPKPGELVITEVHPNPAAAEEGDGEWFEIHSRAGTDFHLNNLQIAKTFDVENKDIIAAAECLVLAPGEYAVIAGSADSLLNGALPPDTLVWESKVAMSNSNGARWIGVAGETLDAVTWGTTSDGVSQQLDPDFFDPLANDDLALWCKGTQPYGDGDLGTPGAPNDQCSIPPPDGQCYENGQLRDITPVDDGDLEITEFMANPQAVDDGDGEWFEVLVKGGGDLNGLQIGKAGGVEHTVDFGDAPAFGSDACITVNPGDYVVFAHSADAAVNGGLAQVDVVFDMAINNSNSDLFIQFEGGVGDQATWTSTTAGFSESKDMLGNWCDGLGVYGDGDEGTPGAANPPCGGGSPDQCLDPDLMLMRPINAPTPGQITLSELMPDPSGAPDASGEWFELYASAAFDLNGLELGKNDVVSHVVSSNTCIEIPADSYIVFGRTDVDADNCSLPNIDYVYGGLALSNANGSMQIGRGGVVFDEHSWPSVSPGKALSYDPMAMMWCNAVAPFGCGDLGTPGDANPSCDGGNNNEGMCMDGMVMRNIVNPSLGDLVISEFMANPDAVSDANGEWFEIRALAAFDLNGVELGRLYADGPLDTIADPNCLAVEPGDSALIARNGDNMVNGGLPPVDVLISFGLTNSNSALYAGVGGILLDQVTWTSVATGASTSLDPDNYDVILNDPPAAWCAATTVYGLGDRGSPAADNQQCN</sequence>
<dbReference type="AlphaFoldDB" id="A0A2S9YY42"/>
<reference evidence="2 3" key="1">
    <citation type="submission" date="2018-03" db="EMBL/GenBank/DDBJ databases">
        <title>Draft Genome Sequences of the Obligatory Marine Myxobacteria Enhygromyxa salina SWB007.</title>
        <authorList>
            <person name="Poehlein A."/>
            <person name="Moghaddam J.A."/>
            <person name="Harms H."/>
            <person name="Alanjari M."/>
            <person name="Koenig G.M."/>
            <person name="Daniel R."/>
            <person name="Schaeberle T.F."/>
        </authorList>
    </citation>
    <scope>NUCLEOTIDE SEQUENCE [LARGE SCALE GENOMIC DNA]</scope>
    <source>
        <strain evidence="2 3">SWB007</strain>
    </source>
</reference>
<evidence type="ECO:0000313" key="3">
    <source>
        <dbReference type="Proteomes" id="UP000238823"/>
    </source>
</evidence>
<accession>A0A2S9YY42</accession>
<dbReference type="PROSITE" id="PS51257">
    <property type="entry name" value="PROKAR_LIPOPROTEIN"/>
    <property type="match status" value="1"/>
</dbReference>
<evidence type="ECO:0000313" key="2">
    <source>
        <dbReference type="EMBL" id="PRQ09997.1"/>
    </source>
</evidence>
<evidence type="ECO:0000259" key="1">
    <source>
        <dbReference type="PROSITE" id="PS51841"/>
    </source>
</evidence>
<feature type="domain" description="LTD" evidence="1">
    <location>
        <begin position="222"/>
        <end position="347"/>
    </location>
</feature>
<dbReference type="RefSeq" id="WP_106087308.1">
    <property type="nucleotide sequence ID" value="NZ_PVNL01000004.1"/>
</dbReference>
<dbReference type="InterPro" id="IPR001322">
    <property type="entry name" value="Lamin_tail_dom"/>
</dbReference>
<dbReference type="OrthoDB" id="5481151at2"/>
<dbReference type="EMBL" id="PVNL01000004">
    <property type="protein sequence ID" value="PRQ09997.1"/>
    <property type="molecule type" value="Genomic_DNA"/>
</dbReference>
<name>A0A2S9YY42_9BACT</name>
<dbReference type="Pfam" id="PF00932">
    <property type="entry name" value="LTD"/>
    <property type="match status" value="1"/>
</dbReference>
<gene>
    <name evidence="2" type="ORF">ENSA7_02030</name>
</gene>
<comment type="caution">
    <text evidence="2">The sequence shown here is derived from an EMBL/GenBank/DDBJ whole genome shotgun (WGS) entry which is preliminary data.</text>
</comment>
<proteinExistence type="predicted"/>
<dbReference type="Proteomes" id="UP000238823">
    <property type="component" value="Unassembled WGS sequence"/>
</dbReference>
<protein>
    <recommendedName>
        <fullName evidence="1">LTD domain-containing protein</fullName>
    </recommendedName>
</protein>
<organism evidence="2 3">
    <name type="scientific">Enhygromyxa salina</name>
    <dbReference type="NCBI Taxonomy" id="215803"/>
    <lineage>
        <taxon>Bacteria</taxon>
        <taxon>Pseudomonadati</taxon>
        <taxon>Myxococcota</taxon>
        <taxon>Polyangia</taxon>
        <taxon>Nannocystales</taxon>
        <taxon>Nannocystaceae</taxon>
        <taxon>Enhygromyxa</taxon>
    </lineage>
</organism>